<evidence type="ECO:0000313" key="3">
    <source>
        <dbReference type="Proteomes" id="UP000596151"/>
    </source>
</evidence>
<dbReference type="EMBL" id="MW132713">
    <property type="protein sequence ID" value="QQM15156.1"/>
    <property type="molecule type" value="Genomic_DNA"/>
</dbReference>
<reference evidence="2 3" key="1">
    <citation type="submission" date="2020-10" db="EMBL/GenBank/DDBJ databases">
        <authorList>
            <person name="Tina S.-P."/>
            <person name="Abby P."/>
            <person name="Briggs L.A."/>
            <person name="Washington J.M."/>
            <person name="Garlena R.A."/>
            <person name="Russell D.A."/>
            <person name="Pope W.H."/>
            <person name="Jacobs-Sera D."/>
            <person name="Hatfull G.F."/>
        </authorList>
    </citation>
    <scope>NUCLEOTIDE SEQUENCE [LARGE SCALE GENOMIC DNA]</scope>
</reference>
<keyword evidence="3" id="KW-1185">Reference proteome</keyword>
<name>A0A7T7GTJ2_9CAUD</name>
<protein>
    <recommendedName>
        <fullName evidence="1">UBE2O-like SH3-B domain-containing protein</fullName>
    </recommendedName>
</protein>
<dbReference type="InterPro" id="IPR057733">
    <property type="entry name" value="UBE2O-like_SH3-B"/>
</dbReference>
<proteinExistence type="predicted"/>
<gene>
    <name evidence="2" type="primary">68</name>
    <name evidence="2" type="ORF">SEA_TINALIN_68</name>
</gene>
<feature type="domain" description="UBE2O-like SH3-B" evidence="1">
    <location>
        <begin position="13"/>
        <end position="66"/>
    </location>
</feature>
<evidence type="ECO:0000259" key="1">
    <source>
        <dbReference type="Pfam" id="PF23043"/>
    </source>
</evidence>
<dbReference type="KEGG" id="vg:63911824"/>
<dbReference type="Pfam" id="PF23043">
    <property type="entry name" value="SH3-B_UBE2O"/>
    <property type="match status" value="1"/>
</dbReference>
<dbReference type="GeneID" id="63911824"/>
<dbReference type="Proteomes" id="UP000596151">
    <property type="component" value="Segment"/>
</dbReference>
<sequence>MRTWTGQFLMEGHVVGRGAREGNGSSFRVGVVERLNADKRTARVHWLFTNDAGEPKPIDTHGTVSVDTLFHLAAAALDPRMKANLIQFCCLYSVSSLRHTPDGSEPF</sequence>
<evidence type="ECO:0000313" key="2">
    <source>
        <dbReference type="EMBL" id="QQM15156.1"/>
    </source>
</evidence>
<organism evidence="2 3">
    <name type="scientific">Gordonia phage TinaLin</name>
    <dbReference type="NCBI Taxonomy" id="2797324"/>
    <lineage>
        <taxon>Viruses</taxon>
        <taxon>Duplodnaviria</taxon>
        <taxon>Heunggongvirae</taxon>
        <taxon>Uroviricota</taxon>
        <taxon>Caudoviricetes</taxon>
        <taxon>Ruthgordonvirinae</taxon>
        <taxon>Tinalinvirus</taxon>
        <taxon>Tinalinvirus tinalin</taxon>
    </lineage>
</organism>
<dbReference type="RefSeq" id="YP_010051083.1">
    <property type="nucleotide sequence ID" value="NC_054437.1"/>
</dbReference>
<accession>A0A7T7GTJ2</accession>